<name>A0A507F0S3_9FUNG</name>
<dbReference type="InterPro" id="IPR033910">
    <property type="entry name" value="GluRS_core"/>
</dbReference>
<evidence type="ECO:0000256" key="2">
    <source>
        <dbReference type="ARBA" id="ARBA00007894"/>
    </source>
</evidence>
<feature type="domain" description="Aminoacyl-tRNA synthetase class I anticodon-binding" evidence="13">
    <location>
        <begin position="365"/>
        <end position="507"/>
    </location>
</feature>
<keyword evidence="4 11" id="KW-0436">Ligase</keyword>
<dbReference type="EC" id="6.1.1.17" evidence="3"/>
<dbReference type="Pfam" id="PF19269">
    <property type="entry name" value="Anticodon_2"/>
    <property type="match status" value="1"/>
</dbReference>
<dbReference type="CDD" id="cd00808">
    <property type="entry name" value="GluRS_core"/>
    <property type="match status" value="1"/>
</dbReference>
<dbReference type="PANTHER" id="PTHR43311">
    <property type="entry name" value="GLUTAMATE--TRNA LIGASE"/>
    <property type="match status" value="1"/>
</dbReference>
<keyword evidence="5 11" id="KW-0547">Nucleotide-binding</keyword>
<dbReference type="GO" id="GO:0006424">
    <property type="term" value="P:glutamyl-tRNA aminoacylation"/>
    <property type="evidence" value="ECO:0007669"/>
    <property type="project" value="InterPro"/>
</dbReference>
<evidence type="ECO:0000256" key="10">
    <source>
        <dbReference type="ARBA" id="ARBA00072917"/>
    </source>
</evidence>
<dbReference type="InterPro" id="IPR045462">
    <property type="entry name" value="aa-tRNA-synth_I_cd-bd"/>
</dbReference>
<dbReference type="PRINTS" id="PR00987">
    <property type="entry name" value="TRNASYNTHGLU"/>
</dbReference>
<evidence type="ECO:0000256" key="1">
    <source>
        <dbReference type="ARBA" id="ARBA00004173"/>
    </source>
</evidence>
<dbReference type="NCBIfam" id="TIGR00464">
    <property type="entry name" value="gltX_bact"/>
    <property type="match status" value="1"/>
</dbReference>
<dbReference type="InterPro" id="IPR004527">
    <property type="entry name" value="Glu-tRNA-ligase_bac/mito"/>
</dbReference>
<reference evidence="14 15" key="1">
    <citation type="journal article" date="2019" name="Sci. Rep.">
        <title>Comparative genomics of chytrid fungi reveal insights into the obligate biotrophic and pathogenic lifestyle of Synchytrium endobioticum.</title>
        <authorList>
            <person name="van de Vossenberg B.T.L.H."/>
            <person name="Warris S."/>
            <person name="Nguyen H.D.T."/>
            <person name="van Gent-Pelzer M.P.E."/>
            <person name="Joly D.L."/>
            <person name="van de Geest H.C."/>
            <person name="Bonants P.J.M."/>
            <person name="Smith D.S."/>
            <person name="Levesque C.A."/>
            <person name="van der Lee T.A.J."/>
        </authorList>
    </citation>
    <scope>NUCLEOTIDE SEQUENCE [LARGE SCALE GENOMIC DNA]</scope>
    <source>
        <strain evidence="14 15">CBS 675.73</strain>
    </source>
</reference>
<comment type="similarity">
    <text evidence="2">Belongs to the class-I aminoacyl-tRNA synthetase family. Glutamate--tRNA ligase type 1 subfamily.</text>
</comment>
<dbReference type="InterPro" id="IPR014729">
    <property type="entry name" value="Rossmann-like_a/b/a_fold"/>
</dbReference>
<dbReference type="InterPro" id="IPR000924">
    <property type="entry name" value="Glu/Gln-tRNA-synth"/>
</dbReference>
<dbReference type="InterPro" id="IPR008925">
    <property type="entry name" value="aa_tRNA-synth_I_cd-bd_sf"/>
</dbReference>
<keyword evidence="8 11" id="KW-0030">Aminoacyl-tRNA synthetase</keyword>
<gene>
    <name evidence="14" type="ORF">CcCBS67573_g06706</name>
</gene>
<evidence type="ECO:0000256" key="7">
    <source>
        <dbReference type="ARBA" id="ARBA00022917"/>
    </source>
</evidence>
<dbReference type="AlphaFoldDB" id="A0A507F0S3"/>
<evidence type="ECO:0000259" key="13">
    <source>
        <dbReference type="Pfam" id="PF19269"/>
    </source>
</evidence>
<evidence type="ECO:0000259" key="12">
    <source>
        <dbReference type="Pfam" id="PF00749"/>
    </source>
</evidence>
<evidence type="ECO:0000313" key="15">
    <source>
        <dbReference type="Proteomes" id="UP000320333"/>
    </source>
</evidence>
<dbReference type="InterPro" id="IPR049940">
    <property type="entry name" value="GluQ/Sye"/>
</dbReference>
<dbReference type="Proteomes" id="UP000320333">
    <property type="component" value="Unassembled WGS sequence"/>
</dbReference>
<dbReference type="HAMAP" id="MF_00022">
    <property type="entry name" value="Glu_tRNA_synth_type1"/>
    <property type="match status" value="1"/>
</dbReference>
<feature type="domain" description="Glutamyl/glutaminyl-tRNA synthetase class Ib catalytic" evidence="12">
    <location>
        <begin position="3"/>
        <end position="320"/>
    </location>
</feature>
<dbReference type="SUPFAM" id="SSF48163">
    <property type="entry name" value="An anticodon-binding domain of class I aminoacyl-tRNA synthetases"/>
    <property type="match status" value="1"/>
</dbReference>
<dbReference type="EMBL" id="QEAP01000301">
    <property type="protein sequence ID" value="TPX69889.1"/>
    <property type="molecule type" value="Genomic_DNA"/>
</dbReference>
<keyword evidence="7 11" id="KW-0648">Protein biosynthesis</keyword>
<evidence type="ECO:0000256" key="4">
    <source>
        <dbReference type="ARBA" id="ARBA00022598"/>
    </source>
</evidence>
<dbReference type="Pfam" id="PF00749">
    <property type="entry name" value="tRNA-synt_1c"/>
    <property type="match status" value="1"/>
</dbReference>
<evidence type="ECO:0000256" key="3">
    <source>
        <dbReference type="ARBA" id="ARBA00012835"/>
    </source>
</evidence>
<dbReference type="GO" id="GO:0005739">
    <property type="term" value="C:mitochondrion"/>
    <property type="evidence" value="ECO:0007669"/>
    <property type="project" value="UniProtKB-SubCell"/>
</dbReference>
<dbReference type="OrthoDB" id="428822at2759"/>
<dbReference type="InterPro" id="IPR020058">
    <property type="entry name" value="Glu/Gln-tRNA-synth_Ib_cat-dom"/>
</dbReference>
<evidence type="ECO:0000256" key="5">
    <source>
        <dbReference type="ARBA" id="ARBA00022741"/>
    </source>
</evidence>
<keyword evidence="6 11" id="KW-0067">ATP-binding</keyword>
<protein>
    <recommendedName>
        <fullName evidence="10">Glutamate--tRNA ligase, mitochondrial</fullName>
        <ecNumber evidence="3">6.1.1.17</ecNumber>
    </recommendedName>
    <alternativeName>
        <fullName evidence="9">Glutamyl-tRNA synthetase</fullName>
    </alternativeName>
</protein>
<dbReference type="FunFam" id="3.40.50.620:FF:000045">
    <property type="entry name" value="Glutamate--tRNA ligase, mitochondrial"/>
    <property type="match status" value="1"/>
</dbReference>
<evidence type="ECO:0000256" key="6">
    <source>
        <dbReference type="ARBA" id="ARBA00022840"/>
    </source>
</evidence>
<dbReference type="SUPFAM" id="SSF52374">
    <property type="entry name" value="Nucleotidylyl transferase"/>
    <property type="match status" value="1"/>
</dbReference>
<evidence type="ECO:0000256" key="9">
    <source>
        <dbReference type="ARBA" id="ARBA00030865"/>
    </source>
</evidence>
<comment type="caution">
    <text evidence="14">The sequence shown here is derived from an EMBL/GenBank/DDBJ whole genome shotgun (WGS) entry which is preliminary data.</text>
</comment>
<keyword evidence="15" id="KW-1185">Reference proteome</keyword>
<evidence type="ECO:0000256" key="11">
    <source>
        <dbReference type="RuleBase" id="RU363037"/>
    </source>
</evidence>
<dbReference type="InterPro" id="IPR001412">
    <property type="entry name" value="aa-tRNA-synth_I_CS"/>
</dbReference>
<dbReference type="GO" id="GO:0008270">
    <property type="term" value="F:zinc ion binding"/>
    <property type="evidence" value="ECO:0007669"/>
    <property type="project" value="InterPro"/>
</dbReference>
<dbReference type="PANTHER" id="PTHR43311:SF2">
    <property type="entry name" value="GLUTAMATE--TRNA LIGASE, MITOCHONDRIAL-RELATED"/>
    <property type="match status" value="1"/>
</dbReference>
<dbReference type="GO" id="GO:0000049">
    <property type="term" value="F:tRNA binding"/>
    <property type="evidence" value="ECO:0007669"/>
    <property type="project" value="InterPro"/>
</dbReference>
<dbReference type="GO" id="GO:0005524">
    <property type="term" value="F:ATP binding"/>
    <property type="evidence" value="ECO:0007669"/>
    <property type="project" value="UniProtKB-KW"/>
</dbReference>
<proteinExistence type="inferred from homology"/>
<accession>A0A507F0S3</accession>
<comment type="subcellular location">
    <subcellularLocation>
        <location evidence="1">Mitochondrion</location>
    </subcellularLocation>
</comment>
<evidence type="ECO:0000256" key="8">
    <source>
        <dbReference type="ARBA" id="ARBA00023146"/>
    </source>
</evidence>
<evidence type="ECO:0000313" key="14">
    <source>
        <dbReference type="EMBL" id="TPX69889.1"/>
    </source>
</evidence>
<dbReference type="PROSITE" id="PS00178">
    <property type="entry name" value="AA_TRNA_LIGASE_I"/>
    <property type="match status" value="1"/>
</dbReference>
<dbReference type="GO" id="GO:0004818">
    <property type="term" value="F:glutamate-tRNA ligase activity"/>
    <property type="evidence" value="ECO:0007669"/>
    <property type="project" value="UniProtKB-EC"/>
</dbReference>
<organism evidence="14 15">
    <name type="scientific">Chytriomyces confervae</name>
    <dbReference type="NCBI Taxonomy" id="246404"/>
    <lineage>
        <taxon>Eukaryota</taxon>
        <taxon>Fungi</taxon>
        <taxon>Fungi incertae sedis</taxon>
        <taxon>Chytridiomycota</taxon>
        <taxon>Chytridiomycota incertae sedis</taxon>
        <taxon>Chytridiomycetes</taxon>
        <taxon>Chytridiales</taxon>
        <taxon>Chytriomycetaceae</taxon>
        <taxon>Chytriomyces</taxon>
    </lineage>
</organism>
<dbReference type="STRING" id="246404.A0A507F0S3"/>
<sequence>MITRFAPSPTGLLHLGGLRTALFNYALSRSSGDSQQPNRFLLRIEDTDSKRRVPGAAEAMQATLKTMGLKWDEGPGADPRGLGPFVQSQRSELYKEHADSILEKGAAYRCFCTQEQLLQSRSSTAKNAGYDRRCRHLSQSQISSNLARNVPYSIRLKVAEGTTEFTDLIHGKLEFNNRTLDDSILFKSDGLPTYHLANVVDDAKMGVTHVMRGEEWIPSTPKHVLIYKAFGWDLPQFIHLPLLVNSDGAKLSKRHHDVNVDSLVQKGYLPEAILNFVGMLGFSPPSAASKDIWFLSDFVKEFSIDALSKSSAIVSYDHLDRLNKLHISHRLSHNSPERAEILKQTRHHVLEYASSVAPSMVSQTAIEELQNDADSSHLLQILQSVQGRATFVKDFYYLSRPFFFLADYSSEAAIQFKASLPPTLDLNYNSQQILAILSQINPNNEKWVPELKSSLKHLAKRDQRVGGYAGLMKSLRYVLTGEKVGDDLLEFVALIRIPEAVRRLEAYLGA</sequence>
<dbReference type="Gene3D" id="3.40.50.620">
    <property type="entry name" value="HUPs"/>
    <property type="match status" value="1"/>
</dbReference>